<keyword evidence="1" id="KW-1133">Transmembrane helix</keyword>
<dbReference type="AlphaFoldDB" id="A0A369UR53"/>
<protein>
    <submittedName>
        <fullName evidence="2">DUF3999 family protein</fullName>
    </submittedName>
</protein>
<dbReference type="EMBL" id="QQAH01000001">
    <property type="protein sequence ID" value="RDD83242.1"/>
    <property type="molecule type" value="Genomic_DNA"/>
</dbReference>
<feature type="transmembrane region" description="Helical" evidence="1">
    <location>
        <begin position="456"/>
        <end position="476"/>
    </location>
</feature>
<comment type="caution">
    <text evidence="2">The sequence shown here is derived from an EMBL/GenBank/DDBJ whole genome shotgun (WGS) entry which is preliminary data.</text>
</comment>
<proteinExistence type="predicted"/>
<dbReference type="Pfam" id="PF13163">
    <property type="entry name" value="DUF3999"/>
    <property type="match status" value="1"/>
</dbReference>
<reference evidence="2 3" key="1">
    <citation type="submission" date="2018-07" db="EMBL/GenBank/DDBJ databases">
        <title>Dyella tabacisoli L4-6T, whole genome shotgun sequence.</title>
        <authorList>
            <person name="Zhou X.-K."/>
            <person name="Li W.-J."/>
            <person name="Duan Y.-Q."/>
        </authorList>
    </citation>
    <scope>NUCLEOTIDE SEQUENCE [LARGE SCALE GENOMIC DNA]</scope>
    <source>
        <strain evidence="2 3">L4-6</strain>
    </source>
</reference>
<accession>A0A369UR53</accession>
<name>A0A369UR53_9GAMM</name>
<evidence type="ECO:0000313" key="3">
    <source>
        <dbReference type="Proteomes" id="UP000253782"/>
    </source>
</evidence>
<evidence type="ECO:0000256" key="1">
    <source>
        <dbReference type="SAM" id="Phobius"/>
    </source>
</evidence>
<keyword evidence="1" id="KW-0812">Transmembrane</keyword>
<sequence>MACYVRSSVISRRRRPDRRLLRLRNPPMRFDFRCLISAVLLTAAMGVVAAPGNDYAYAYPLQTQAKAEAYRVVLTPSVYSRVLATAGLHDLVVVNSLGREVSFAAMPEASPQVHPYELKTRLLPVPGGDDATAGVRVQRNTNGDIVIEQPTANGSKSQPTQWLIDGRKSVAINHMELVLPEALGDVRLSVAVDASDDLQTWSTRESNSTVTRIARGEDAVDQRTITIDGSTARYYRLRLLDGKAPWSAGQEPEIILTGSYTDAAADRYASLQWLPLQPAATSKAQGGGVDYDYRLPGVLPVEAVRAAMADANTAARFSVSASTGEGTSWSALGTLTAVRVQSDAAGGDVARFETHRVAMLRLHTDTPLSQPPSLQVGWHPDTFVFLAEGPAPYRLLAGSYAARRGDYAVDVAIDRLRATQSDDWQPPAATLGEPVEAGGIAALTAPKVPFNWTRPLLWLVLVAAAAMVAAMAFSLLRRGSKGGDSAP</sequence>
<evidence type="ECO:0000313" key="2">
    <source>
        <dbReference type="EMBL" id="RDD83242.1"/>
    </source>
</evidence>
<dbReference type="Proteomes" id="UP000253782">
    <property type="component" value="Unassembled WGS sequence"/>
</dbReference>
<keyword evidence="1" id="KW-0472">Membrane</keyword>
<organism evidence="2 3">
    <name type="scientific">Dyella tabacisoli</name>
    <dbReference type="NCBI Taxonomy" id="2282381"/>
    <lineage>
        <taxon>Bacteria</taxon>
        <taxon>Pseudomonadati</taxon>
        <taxon>Pseudomonadota</taxon>
        <taxon>Gammaproteobacteria</taxon>
        <taxon>Lysobacterales</taxon>
        <taxon>Rhodanobacteraceae</taxon>
        <taxon>Dyella</taxon>
    </lineage>
</organism>
<gene>
    <name evidence="2" type="ORF">DVJ77_01165</name>
</gene>
<keyword evidence="3" id="KW-1185">Reference proteome</keyword>
<dbReference type="InterPro" id="IPR025060">
    <property type="entry name" value="DUF3999"/>
</dbReference>
<dbReference type="OrthoDB" id="5405606at2"/>